<reference evidence="2 3" key="1">
    <citation type="submission" date="2016-07" db="EMBL/GenBank/DDBJ databases">
        <title>Draft genome sequence of Prauserella muralis DSM 45305, isolated from a mould-covered wall in an indoor environment.</title>
        <authorList>
            <person name="Ruckert C."/>
            <person name="Albersmeier A."/>
            <person name="Jiang C.-L."/>
            <person name="Jiang Y."/>
            <person name="Kalinowski J."/>
            <person name="Schneider O."/>
            <person name="Winkler A."/>
            <person name="Zotchev S.B."/>
        </authorList>
    </citation>
    <scope>NUCLEOTIDE SEQUENCE [LARGE SCALE GENOMIC DNA]</scope>
    <source>
        <strain evidence="2 3">DSM 45305</strain>
    </source>
</reference>
<dbReference type="EMBL" id="MASW01000005">
    <property type="protein sequence ID" value="PXY22225.1"/>
    <property type="molecule type" value="Genomic_DNA"/>
</dbReference>
<dbReference type="AlphaFoldDB" id="A0A2V4B0Y9"/>
<evidence type="ECO:0000313" key="2">
    <source>
        <dbReference type="EMBL" id="PXY22225.1"/>
    </source>
</evidence>
<dbReference type="Gene3D" id="3.40.50.300">
    <property type="entry name" value="P-loop containing nucleotide triphosphate hydrolases"/>
    <property type="match status" value="1"/>
</dbReference>
<evidence type="ECO:0000313" key="3">
    <source>
        <dbReference type="Proteomes" id="UP000249915"/>
    </source>
</evidence>
<comment type="caution">
    <text evidence="2">The sequence shown here is derived from an EMBL/GenBank/DDBJ whole genome shotgun (WGS) entry which is preliminary data.</text>
</comment>
<organism evidence="2 3">
    <name type="scientific">Prauserella muralis</name>
    <dbReference type="NCBI Taxonomy" id="588067"/>
    <lineage>
        <taxon>Bacteria</taxon>
        <taxon>Bacillati</taxon>
        <taxon>Actinomycetota</taxon>
        <taxon>Actinomycetes</taxon>
        <taxon>Pseudonocardiales</taxon>
        <taxon>Pseudonocardiaceae</taxon>
        <taxon>Prauserella</taxon>
    </lineage>
</organism>
<feature type="region of interest" description="Disordered" evidence="1">
    <location>
        <begin position="303"/>
        <end position="322"/>
    </location>
</feature>
<dbReference type="RefSeq" id="WP_112282827.1">
    <property type="nucleotide sequence ID" value="NZ_MASW01000005.1"/>
</dbReference>
<protein>
    <recommendedName>
        <fullName evidence="4">Sulfotransferase family protein</fullName>
    </recommendedName>
</protein>
<evidence type="ECO:0000256" key="1">
    <source>
        <dbReference type="SAM" id="MobiDB-lite"/>
    </source>
</evidence>
<keyword evidence="3" id="KW-1185">Reference proteome</keyword>
<proteinExistence type="predicted"/>
<dbReference type="OrthoDB" id="5144031at2"/>
<name>A0A2V4B0Y9_9PSEU</name>
<sequence length="390" mass="43969">MASPSHRVYLHIGLPKTGTTSLQALMWHHREAMAADGVLYPGAERGEQHRAIIDVHNTRYKAWNEERVPGAFERVVAELENTDKPASVFSTELMAPASPEEAQQVLSALSFAEVHVVCTVRDFARQVPSVWQENVKTRHRTTYDAFLGALRSGELNGITRPFWDFQDLPRVLRTWGGTLPPERVHVVTVPPRGASSRLLWERFAPVVGLDPENYSTEVPQENFSLGMVETELLRRINVALDKDFPWMRYATTVKDTFAAKILSRLPDPSPIRVPAEDYPWICETAQRFIDDIRDRGYHVVGDLDDLMPAPPREGEPEPSTMPADSELLAVAVKALARYLQFRAAPRAAPPSAVPAPVRRLSHTLRGLSEQYPQLMTARRIYSKAKSQLRR</sequence>
<dbReference type="Proteomes" id="UP000249915">
    <property type="component" value="Unassembled WGS sequence"/>
</dbReference>
<dbReference type="InterPro" id="IPR027417">
    <property type="entry name" value="P-loop_NTPase"/>
</dbReference>
<gene>
    <name evidence="2" type="ORF">BAY60_20270</name>
</gene>
<dbReference type="SUPFAM" id="SSF52540">
    <property type="entry name" value="P-loop containing nucleoside triphosphate hydrolases"/>
    <property type="match status" value="1"/>
</dbReference>
<accession>A0A2V4B0Y9</accession>
<evidence type="ECO:0008006" key="4">
    <source>
        <dbReference type="Google" id="ProtNLM"/>
    </source>
</evidence>